<evidence type="ECO:0000313" key="1">
    <source>
        <dbReference type="EMBL" id="QPK10963.1"/>
    </source>
</evidence>
<proteinExistence type="predicted"/>
<sequence length="65" mass="7291">MTEDTGRRKSIARDPEFRAVLGSQFDQFSDDELEVFMEAVMDAMRDAVEEIVATVPIIQGLSVKV</sequence>
<accession>A0A7X6F5A2</accession>
<reference evidence="1 2" key="1">
    <citation type="submission" date="2020-11" db="EMBL/GenBank/DDBJ databases">
        <title>Indigenous Rhizobia Nodulating Common beans in Western Kenya.</title>
        <authorList>
            <person name="Wekesa C.S."/>
            <person name="Oelmueller R."/>
            <person name="Furch A.C."/>
        </authorList>
    </citation>
    <scope>NUCLEOTIDE SEQUENCE [LARGE SCALE GENOMIC DNA]</scope>
    <source>
        <strain evidence="2">BS3</strain>
    </source>
</reference>
<protein>
    <submittedName>
        <fullName evidence="1">Uncharacterized protein</fullName>
    </submittedName>
</protein>
<dbReference type="Proteomes" id="UP000540266">
    <property type="component" value="Chromosome"/>
</dbReference>
<gene>
    <name evidence="1" type="ORF">HER27_010700</name>
</gene>
<dbReference type="RefSeq" id="WP_167860808.1">
    <property type="nucleotide sequence ID" value="NZ_CP064931.1"/>
</dbReference>
<organism evidence="1 2">
    <name type="scientific">Rhizobium phaseoli</name>
    <dbReference type="NCBI Taxonomy" id="396"/>
    <lineage>
        <taxon>Bacteria</taxon>
        <taxon>Pseudomonadati</taxon>
        <taxon>Pseudomonadota</taxon>
        <taxon>Alphaproteobacteria</taxon>
        <taxon>Hyphomicrobiales</taxon>
        <taxon>Rhizobiaceae</taxon>
        <taxon>Rhizobium/Agrobacterium group</taxon>
        <taxon>Rhizobium</taxon>
    </lineage>
</organism>
<dbReference type="EMBL" id="CP064931">
    <property type="protein sequence ID" value="QPK10963.1"/>
    <property type="molecule type" value="Genomic_DNA"/>
</dbReference>
<evidence type="ECO:0000313" key="2">
    <source>
        <dbReference type="Proteomes" id="UP000540266"/>
    </source>
</evidence>
<name>A0A7X6F5A2_9HYPH</name>
<dbReference type="AlphaFoldDB" id="A0A7X6F5A2"/>